<reference evidence="1" key="1">
    <citation type="submission" date="2020-05" db="EMBL/GenBank/DDBJ databases">
        <title>Genomic Encyclopedia of Type Strains, Phase IV (KMG-V): Genome sequencing to study the core and pangenomes of soil and plant-associated prokaryotes.</title>
        <authorList>
            <person name="Whitman W."/>
        </authorList>
    </citation>
    <scope>NUCLEOTIDE SEQUENCE</scope>
    <source>
        <strain evidence="1">16F</strain>
    </source>
</reference>
<keyword evidence="2" id="KW-1185">Reference proteome</keyword>
<proteinExistence type="predicted"/>
<evidence type="ECO:0000313" key="1">
    <source>
        <dbReference type="EMBL" id="NRS92045.1"/>
    </source>
</evidence>
<accession>A0A8J8G7E1</accession>
<comment type="caution">
    <text evidence="1">The sequence shown here is derived from an EMBL/GenBank/DDBJ whole genome shotgun (WGS) entry which is preliminary data.</text>
</comment>
<dbReference type="AlphaFoldDB" id="A0A8J8G7E1"/>
<dbReference type="EMBL" id="JABSNO010000006">
    <property type="protein sequence ID" value="NRS92045.1"/>
    <property type="molecule type" value="Genomic_DNA"/>
</dbReference>
<organism evidence="1 2">
    <name type="scientific">Frigoriflavimonas asaccharolytica</name>
    <dbReference type="NCBI Taxonomy" id="2735899"/>
    <lineage>
        <taxon>Bacteria</taxon>
        <taxon>Pseudomonadati</taxon>
        <taxon>Bacteroidota</taxon>
        <taxon>Flavobacteriia</taxon>
        <taxon>Flavobacteriales</taxon>
        <taxon>Weeksellaceae</taxon>
        <taxon>Frigoriflavimonas</taxon>
    </lineage>
</organism>
<dbReference type="RefSeq" id="WP_173778660.1">
    <property type="nucleotide sequence ID" value="NZ_JABSNO010000006.1"/>
</dbReference>
<name>A0A8J8G7E1_9FLAO</name>
<sequence>MIQKLKNEASNAGTILWKKSVEKLFSSSTTVDSVKLENIFTEKITFTVKNEQGKRIEFLGGFYQCFIIYDAEKENVLEYLNNLKTYHPEISDESYTFTDQQMIEEKLNFIKSKFPDIYQELGFFTTFRDENTLEYYSINRYPYANILIFDKTNNKIYHFIENYQD</sequence>
<evidence type="ECO:0000313" key="2">
    <source>
        <dbReference type="Proteomes" id="UP000610746"/>
    </source>
</evidence>
<dbReference type="Proteomes" id="UP000610746">
    <property type="component" value="Unassembled WGS sequence"/>
</dbReference>
<protein>
    <submittedName>
        <fullName evidence="1">Uncharacterized protein</fullName>
    </submittedName>
</protein>
<gene>
    <name evidence="1" type="ORF">HNQ03_001112</name>
</gene>